<feature type="domain" description="Metalloprotease TldD/E N-terminal" evidence="6">
    <location>
        <begin position="50"/>
        <end position="106"/>
    </location>
</feature>
<dbReference type="InterPro" id="IPR002510">
    <property type="entry name" value="Metalloprtase-TldD/E_N"/>
</dbReference>
<evidence type="ECO:0000256" key="1">
    <source>
        <dbReference type="ARBA" id="ARBA00005836"/>
    </source>
</evidence>
<dbReference type="Pfam" id="PF00496">
    <property type="entry name" value="SBP_bac_5"/>
    <property type="match status" value="1"/>
</dbReference>
<dbReference type="Gene3D" id="3.40.190.10">
    <property type="entry name" value="Periplasmic binding protein-like II"/>
    <property type="match status" value="1"/>
</dbReference>
<keyword evidence="3" id="KW-0378">Hydrolase</keyword>
<dbReference type="OrthoDB" id="10060035at2759"/>
<keyword evidence="4 9" id="KW-0482">Metalloprotease</keyword>
<dbReference type="PANTHER" id="PTHR30624:SF4">
    <property type="entry name" value="METALLOPROTEASE TLDD"/>
    <property type="match status" value="1"/>
</dbReference>
<dbReference type="InterPro" id="IPR045570">
    <property type="entry name" value="Metalloprtase-TldD/E_cen_dom"/>
</dbReference>
<dbReference type="InterPro" id="IPR000914">
    <property type="entry name" value="SBP_5_dom"/>
</dbReference>
<gene>
    <name evidence="9" type="primary">tldD</name>
    <name evidence="9" type="ORF">AWC38_SpisGene25184</name>
</gene>
<dbReference type="Gene3D" id="3.30.2290.10">
    <property type="entry name" value="PmbA/TldD superfamily"/>
    <property type="match status" value="1"/>
</dbReference>
<dbReference type="InterPro" id="IPR045569">
    <property type="entry name" value="Metalloprtase-TldD/E_C"/>
</dbReference>
<sequence>MTSTLPPTKTSLDKSPAEIAQKLFFEETGIHKDDVLLWVKKGLSHADDGELFAEYTISESLSLVDGVIRNSSFDTGQGFGLRSVLGEQVNYAHTSSLTAGALKGLSNTIFSANKGHQGALSLFSSSPQKVLYTANNPLGGTTFDQRVSLLKQIDAYTRDLEPRVSQVMVRLGASWKVVMIVRPEGHIFYDVRPMSRLNASVVVSENGRQESGYYGGGGRKDLCFACDPSHWRAVCDEAVRQAIVNLGSIPVVMSNGWGGVLLHEAIGHGLEGDAIRKKTSVYTDKLEQRITMPGVTVVDDGTIPERRGSLTIDDEGTTTQRNILIEDGYLKKFMQDRLNGRLAGVGSSGNGRRESYTHIPIPRMTNTMMLSGHHTEENILSSVDRGFYAAHLGGGQVDISSGKFVFEVSEGYLIEKGKIGAPVKGATLIGDGLQVLQKLTMIGNDAELDPGIGTCGKAGQGVPVCVGQPTVLVSSITVGGVPAAGVGVFGMGLVFESLMKRADDEPFTVYAYLAESVEVAPDSSWVIFHINPAARWADGQPVTAEDMRFTHELLKEKGRPHLRLSRRNVESCEVLDTYTVKFIFKPQGEENGQKFYNPELPLIMGISSILPKHALEGRDFDHLTQERLPGSGPYRISKFDMGRSITF</sequence>
<feature type="domain" description="Metalloprotease TldD/E C-terminal" evidence="7">
    <location>
        <begin position="247"/>
        <end position="480"/>
    </location>
</feature>
<dbReference type="Pfam" id="PF01523">
    <property type="entry name" value="PmbA_TldD_1st"/>
    <property type="match status" value="1"/>
</dbReference>
<dbReference type="GO" id="GO:0006508">
    <property type="term" value="P:proteolysis"/>
    <property type="evidence" value="ECO:0007669"/>
    <property type="project" value="UniProtKB-KW"/>
</dbReference>
<keyword evidence="2 9" id="KW-0645">Protease</keyword>
<dbReference type="Pfam" id="PF19290">
    <property type="entry name" value="PmbA_TldD_2nd"/>
    <property type="match status" value="1"/>
</dbReference>
<comment type="caution">
    <text evidence="9">The sequence shown here is derived from an EMBL/GenBank/DDBJ whole genome shotgun (WGS) entry which is preliminary data.</text>
</comment>
<evidence type="ECO:0000259" key="6">
    <source>
        <dbReference type="Pfam" id="PF01523"/>
    </source>
</evidence>
<evidence type="ECO:0000313" key="10">
    <source>
        <dbReference type="Proteomes" id="UP000225706"/>
    </source>
</evidence>
<dbReference type="GO" id="GO:0005829">
    <property type="term" value="C:cytosol"/>
    <property type="evidence" value="ECO:0007669"/>
    <property type="project" value="TreeGrafter"/>
</dbReference>
<dbReference type="InterPro" id="IPR036059">
    <property type="entry name" value="TldD/PmbA_sf"/>
</dbReference>
<feature type="domain" description="Solute-binding protein family 5" evidence="5">
    <location>
        <begin position="509"/>
        <end position="647"/>
    </location>
</feature>
<keyword evidence="10" id="KW-1185">Reference proteome</keyword>
<organism evidence="9 10">
    <name type="scientific">Stylophora pistillata</name>
    <name type="common">Smooth cauliflower coral</name>
    <dbReference type="NCBI Taxonomy" id="50429"/>
    <lineage>
        <taxon>Eukaryota</taxon>
        <taxon>Metazoa</taxon>
        <taxon>Cnidaria</taxon>
        <taxon>Anthozoa</taxon>
        <taxon>Hexacorallia</taxon>
        <taxon>Scleractinia</taxon>
        <taxon>Astrocoeniina</taxon>
        <taxon>Pocilloporidae</taxon>
        <taxon>Stylophora</taxon>
    </lineage>
</organism>
<dbReference type="EMBL" id="LSMT01003163">
    <property type="protein sequence ID" value="PFX11222.1"/>
    <property type="molecule type" value="Genomic_DNA"/>
</dbReference>
<dbReference type="GO" id="GO:0008237">
    <property type="term" value="F:metallopeptidase activity"/>
    <property type="evidence" value="ECO:0007669"/>
    <property type="project" value="UniProtKB-KW"/>
</dbReference>
<evidence type="ECO:0000259" key="8">
    <source>
        <dbReference type="Pfam" id="PF19290"/>
    </source>
</evidence>
<comment type="similarity">
    <text evidence="1">Belongs to the peptidase U62 family.</text>
</comment>
<name>A0A2B4R4Q8_STYPI</name>
<evidence type="ECO:0000259" key="5">
    <source>
        <dbReference type="Pfam" id="PF00496"/>
    </source>
</evidence>
<accession>A0A2B4R4Q8</accession>
<feature type="domain" description="Metalloprotease TldD/E central" evidence="8">
    <location>
        <begin position="139"/>
        <end position="246"/>
    </location>
</feature>
<dbReference type="Pfam" id="PF19289">
    <property type="entry name" value="PmbA_TldD_3rd"/>
    <property type="match status" value="1"/>
</dbReference>
<dbReference type="SUPFAM" id="SSF111283">
    <property type="entry name" value="Putative modulator of DNA gyrase, PmbA/TldD"/>
    <property type="match status" value="1"/>
</dbReference>
<reference evidence="10" key="1">
    <citation type="journal article" date="2017" name="bioRxiv">
        <title>Comparative analysis of the genomes of Stylophora pistillata and Acropora digitifera provides evidence for extensive differences between species of corals.</title>
        <authorList>
            <person name="Voolstra C.R."/>
            <person name="Li Y."/>
            <person name="Liew Y.J."/>
            <person name="Baumgarten S."/>
            <person name="Zoccola D."/>
            <person name="Flot J.-F."/>
            <person name="Tambutte S."/>
            <person name="Allemand D."/>
            <person name="Aranda M."/>
        </authorList>
    </citation>
    <scope>NUCLEOTIDE SEQUENCE [LARGE SCALE GENOMIC DNA]</scope>
</reference>
<dbReference type="InterPro" id="IPR035068">
    <property type="entry name" value="TldD/PmbA_N"/>
</dbReference>
<dbReference type="Proteomes" id="UP000225706">
    <property type="component" value="Unassembled WGS sequence"/>
</dbReference>
<dbReference type="PANTHER" id="PTHR30624">
    <property type="entry name" value="UNCHARACTERIZED PROTEIN TLDD AND PMBA"/>
    <property type="match status" value="1"/>
</dbReference>
<proteinExistence type="inferred from homology"/>
<evidence type="ECO:0000259" key="7">
    <source>
        <dbReference type="Pfam" id="PF19289"/>
    </source>
</evidence>
<dbReference type="AlphaFoldDB" id="A0A2B4R4Q8"/>
<evidence type="ECO:0000256" key="3">
    <source>
        <dbReference type="ARBA" id="ARBA00022801"/>
    </source>
</evidence>
<evidence type="ECO:0000313" key="9">
    <source>
        <dbReference type="EMBL" id="PFX11222.1"/>
    </source>
</evidence>
<dbReference type="InterPro" id="IPR051463">
    <property type="entry name" value="Peptidase_U62_metallo"/>
</dbReference>
<dbReference type="STRING" id="50429.A0A2B4R4Q8"/>
<dbReference type="SUPFAM" id="SSF53850">
    <property type="entry name" value="Periplasmic binding protein-like II"/>
    <property type="match status" value="1"/>
</dbReference>
<evidence type="ECO:0000256" key="2">
    <source>
        <dbReference type="ARBA" id="ARBA00022670"/>
    </source>
</evidence>
<feature type="non-terminal residue" evidence="9">
    <location>
        <position position="647"/>
    </location>
</feature>
<evidence type="ECO:0000256" key="4">
    <source>
        <dbReference type="ARBA" id="ARBA00023049"/>
    </source>
</evidence>
<protein>
    <submittedName>
        <fullName evidence="9">Metalloprotease TldD-like</fullName>
    </submittedName>
</protein>